<evidence type="ECO:0000313" key="2">
    <source>
        <dbReference type="EMBL" id="AIW01758.1"/>
    </source>
</evidence>
<keyword evidence="1" id="KW-0175">Coiled coil</keyword>
<name>A0A0K0LAB2_9CAUD</name>
<proteinExistence type="predicted"/>
<dbReference type="InterPro" id="IPR058894">
    <property type="entry name" value="PhiTE_211_coil-containing-like"/>
</dbReference>
<organism evidence="2 3">
    <name type="scientific">Pseudomonas phage vB_PaeM_PS24</name>
    <dbReference type="NCBI Taxonomy" id="1542092"/>
    <lineage>
        <taxon>Viruses</taxon>
        <taxon>Duplodnaviria</taxon>
        <taxon>Heunggongvirae</taxon>
        <taxon>Uroviricota</taxon>
        <taxon>Caudoviricetes</taxon>
        <taxon>Vandenendeviridae</taxon>
        <taxon>Nankokuvirus</taxon>
        <taxon>Nankokuvirus PS24</taxon>
    </lineage>
</organism>
<dbReference type="Proteomes" id="UP000203203">
    <property type="component" value="Segment"/>
</dbReference>
<feature type="coiled-coil region" evidence="1">
    <location>
        <begin position="177"/>
        <end position="215"/>
    </location>
</feature>
<dbReference type="EMBL" id="KM434186">
    <property type="protein sequence ID" value="AIW01758.1"/>
    <property type="molecule type" value="Genomic_DNA"/>
</dbReference>
<keyword evidence="3" id="KW-1185">Reference proteome</keyword>
<dbReference type="KEGG" id="vg:26632632"/>
<gene>
    <name evidence="2" type="ORF">vB_PaeM_PS2400056</name>
</gene>
<evidence type="ECO:0000256" key="1">
    <source>
        <dbReference type="SAM" id="Coils"/>
    </source>
</evidence>
<evidence type="ECO:0000313" key="3">
    <source>
        <dbReference type="Proteomes" id="UP000203203"/>
    </source>
</evidence>
<protein>
    <submittedName>
        <fullName evidence="2">Uncharacterized protein</fullName>
    </submittedName>
</protein>
<accession>A0A0K0LAB2</accession>
<dbReference type="Pfam" id="PF26210">
    <property type="entry name" value="Phage_phiTE_211"/>
    <property type="match status" value="1"/>
</dbReference>
<dbReference type="GeneID" id="26632632"/>
<dbReference type="RefSeq" id="YP_009206018.1">
    <property type="nucleotide sequence ID" value="NC_028882.1"/>
</dbReference>
<reference evidence="3" key="1">
    <citation type="submission" date="2014-08" db="EMBL/GenBank/DDBJ databases">
        <authorList>
            <person name="Gozdek A."/>
            <person name="Dabrowski K."/>
            <person name="Lobocka M."/>
        </authorList>
    </citation>
    <scope>NUCLEOTIDE SEQUENCE [LARGE SCALE GENOMIC DNA]</scope>
</reference>
<sequence length="295" mass="31946">MSDRKAKRRLTDISFDHEGAHLALVHKGQGGPANGYTTLVTKALDAGIPQDVLKATKVKVELEFPEFLRKFFNMYYSDAEMLSAALGYGTTEGKDWQMDGESYQEYIERRVGGIEILKSLYKSEDPVAGLNKLDDAAIVSIAKARDLLEPHMATASGAYHTNKEESPVSQELIDKAVQAAEAKLQDELKKQADLLKAATEQIAAMEAIQKAAKVEARKAAVAGSGADAEAQVELMKAMESLSDESFAVVLKHITKAKEVPAGLDREVGLSGASDAENASQVETLKALMLAKYTKQ</sequence>